<gene>
    <name evidence="1" type="ORF">CPELLU_LOCUS3888</name>
</gene>
<evidence type="ECO:0000313" key="1">
    <source>
        <dbReference type="EMBL" id="CAG8531997.1"/>
    </source>
</evidence>
<dbReference type="Gene3D" id="3.30.40.10">
    <property type="entry name" value="Zinc/RING finger domain, C3HC4 (zinc finger)"/>
    <property type="match status" value="1"/>
</dbReference>
<dbReference type="CDD" id="cd00162">
    <property type="entry name" value="RING_Ubox"/>
    <property type="match status" value="1"/>
</dbReference>
<proteinExistence type="predicted"/>
<organism evidence="1 2">
    <name type="scientific">Cetraspora pellucida</name>
    <dbReference type="NCBI Taxonomy" id="1433469"/>
    <lineage>
        <taxon>Eukaryota</taxon>
        <taxon>Fungi</taxon>
        <taxon>Fungi incertae sedis</taxon>
        <taxon>Mucoromycota</taxon>
        <taxon>Glomeromycotina</taxon>
        <taxon>Glomeromycetes</taxon>
        <taxon>Diversisporales</taxon>
        <taxon>Gigasporaceae</taxon>
        <taxon>Cetraspora</taxon>
    </lineage>
</organism>
<dbReference type="SUPFAM" id="SSF48452">
    <property type="entry name" value="TPR-like"/>
    <property type="match status" value="1"/>
</dbReference>
<keyword evidence="2" id="KW-1185">Reference proteome</keyword>
<dbReference type="InterPro" id="IPR013083">
    <property type="entry name" value="Znf_RING/FYVE/PHD"/>
</dbReference>
<dbReference type="Proteomes" id="UP000789759">
    <property type="component" value="Unassembled WGS sequence"/>
</dbReference>
<dbReference type="InterPro" id="IPR011990">
    <property type="entry name" value="TPR-like_helical_dom_sf"/>
</dbReference>
<evidence type="ECO:0000313" key="2">
    <source>
        <dbReference type="Proteomes" id="UP000789759"/>
    </source>
</evidence>
<name>A0A9N9AIC9_9GLOM</name>
<dbReference type="Gene3D" id="1.25.40.10">
    <property type="entry name" value="Tetratricopeptide repeat domain"/>
    <property type="match status" value="1"/>
</dbReference>
<protein>
    <submittedName>
        <fullName evidence="1">16246_t:CDS:1</fullName>
    </submittedName>
</protein>
<reference evidence="1" key="1">
    <citation type="submission" date="2021-06" db="EMBL/GenBank/DDBJ databases">
        <authorList>
            <person name="Kallberg Y."/>
            <person name="Tangrot J."/>
            <person name="Rosling A."/>
        </authorList>
    </citation>
    <scope>NUCLEOTIDE SEQUENCE</scope>
    <source>
        <strain evidence="1">FL966</strain>
    </source>
</reference>
<dbReference type="SUPFAM" id="SSF57850">
    <property type="entry name" value="RING/U-box"/>
    <property type="match status" value="1"/>
</dbReference>
<dbReference type="EMBL" id="CAJVQA010001953">
    <property type="protein sequence ID" value="CAG8531997.1"/>
    <property type="molecule type" value="Genomic_DNA"/>
</dbReference>
<sequence>MEEYGIPGSSSSTSAGHNHYGYVNKNSSTSSTFSINKTNTKVEDQAIIDRAKEFMKDFKNPSNLISFKYLVEDLEVEPSASLLELLVDALLLLSDASLFKCYTRNTIPHLELHLRTWIATLEVVFYSPTVLTRETRDKLYSNLDKFVEIHYRVTEMFSQGVNHSFNMRDDETRLDEFLRRFRESILALISSAPKIPSVTPGNVPATLDYTNSTLPRIINALNVKYPIAYWYPVWRELLLMHYSLKTLIRDLNYNILRFYNETYLLESLWQHAFNQGYEQQKHDDILSILNNYKAFRGLWTRKEPTALPNSLWFGVLDLAQNLSYQTVQPVNLALCYYLGLESLQKSQCYYIQFKSLELLISLSYQEPKWFKDVVKEEIEKFIELLPVDSQLKFKNLIYDINQKLQLSNEFMNQFSINYENKSIIKNDILDKTSNSLLEIIAENFTCKITKQITGDFLILSCCGHSVSRDAINKWKNISIFKNKLFECPFCRTEIKMESFYNLAQNTMIKGLYKRLEQEGYLNNLLEEQQMPMDNMYIAEDDLLLKMNKMRIFGIHMPPKSPISILKKVRPKVLHPAATKATNAEQQKDYETAIVWLTQLLQDYPKSYSILCRRAFASLKLKLYSRALKDL</sequence>
<comment type="caution">
    <text evidence="1">The sequence shown here is derived from an EMBL/GenBank/DDBJ whole genome shotgun (WGS) entry which is preliminary data.</text>
</comment>
<dbReference type="AlphaFoldDB" id="A0A9N9AIC9"/>
<dbReference type="OrthoDB" id="2390726at2759"/>
<accession>A0A9N9AIC9</accession>